<feature type="transmembrane region" description="Helical" evidence="5">
    <location>
        <begin position="214"/>
        <end position="234"/>
    </location>
</feature>
<dbReference type="PANTHER" id="PTHR22950">
    <property type="entry name" value="AMINO ACID TRANSPORTER"/>
    <property type="match status" value="1"/>
</dbReference>
<dbReference type="OrthoDB" id="1684102at2759"/>
<comment type="caution">
    <text evidence="7">The sequence shown here is derived from an EMBL/GenBank/DDBJ whole genome shotgun (WGS) entry which is preliminary data.</text>
</comment>
<name>A0A8J2Q7Z6_9NEOP</name>
<evidence type="ECO:0000256" key="1">
    <source>
        <dbReference type="ARBA" id="ARBA00004141"/>
    </source>
</evidence>
<feature type="transmembrane region" description="Helical" evidence="5">
    <location>
        <begin position="438"/>
        <end position="458"/>
    </location>
</feature>
<evidence type="ECO:0000313" key="7">
    <source>
        <dbReference type="EMBL" id="CAG9558572.1"/>
    </source>
</evidence>
<keyword evidence="4 5" id="KW-0472">Membrane</keyword>
<feature type="transmembrane region" description="Helical" evidence="5">
    <location>
        <begin position="464"/>
        <end position="493"/>
    </location>
</feature>
<dbReference type="Pfam" id="PF01490">
    <property type="entry name" value="Aa_trans"/>
    <property type="match status" value="1"/>
</dbReference>
<dbReference type="Proteomes" id="UP000789524">
    <property type="component" value="Unassembled WGS sequence"/>
</dbReference>
<dbReference type="EMBL" id="CAKASE010000043">
    <property type="protein sequence ID" value="CAG9558572.1"/>
    <property type="molecule type" value="Genomic_DNA"/>
</dbReference>
<gene>
    <name evidence="7" type="ORF">DCHRY22_LOCUS638</name>
</gene>
<feature type="transmembrane region" description="Helical" evidence="5">
    <location>
        <begin position="505"/>
        <end position="524"/>
    </location>
</feature>
<evidence type="ECO:0000259" key="6">
    <source>
        <dbReference type="Pfam" id="PF01490"/>
    </source>
</evidence>
<feature type="transmembrane region" description="Helical" evidence="5">
    <location>
        <begin position="278"/>
        <end position="298"/>
    </location>
</feature>
<dbReference type="GO" id="GO:0005774">
    <property type="term" value="C:vacuolar membrane"/>
    <property type="evidence" value="ECO:0007669"/>
    <property type="project" value="TreeGrafter"/>
</dbReference>
<accession>A0A8J2Q7Z6</accession>
<protein>
    <submittedName>
        <fullName evidence="7">(African queen) hypothetical protein</fullName>
    </submittedName>
</protein>
<dbReference type="InterPro" id="IPR013057">
    <property type="entry name" value="AA_transpt_TM"/>
</dbReference>
<comment type="subcellular location">
    <subcellularLocation>
        <location evidence="1">Membrane</location>
        <topology evidence="1">Multi-pass membrane protein</topology>
    </subcellularLocation>
</comment>
<keyword evidence="3 5" id="KW-1133">Transmembrane helix</keyword>
<feature type="transmembrane region" description="Helical" evidence="5">
    <location>
        <begin position="150"/>
        <end position="172"/>
    </location>
</feature>
<feature type="transmembrane region" description="Helical" evidence="5">
    <location>
        <begin position="356"/>
        <end position="373"/>
    </location>
</feature>
<organism evidence="7 8">
    <name type="scientific">Danaus chrysippus</name>
    <name type="common">African queen</name>
    <dbReference type="NCBI Taxonomy" id="151541"/>
    <lineage>
        <taxon>Eukaryota</taxon>
        <taxon>Metazoa</taxon>
        <taxon>Ecdysozoa</taxon>
        <taxon>Arthropoda</taxon>
        <taxon>Hexapoda</taxon>
        <taxon>Insecta</taxon>
        <taxon>Pterygota</taxon>
        <taxon>Neoptera</taxon>
        <taxon>Endopterygota</taxon>
        <taxon>Lepidoptera</taxon>
        <taxon>Glossata</taxon>
        <taxon>Ditrysia</taxon>
        <taxon>Papilionoidea</taxon>
        <taxon>Nymphalidae</taxon>
        <taxon>Danainae</taxon>
        <taxon>Danaini</taxon>
        <taxon>Danaina</taxon>
        <taxon>Danaus</taxon>
        <taxon>Anosia</taxon>
    </lineage>
</organism>
<reference evidence="7" key="1">
    <citation type="submission" date="2021-09" db="EMBL/GenBank/DDBJ databases">
        <authorList>
            <person name="Martin H S."/>
        </authorList>
    </citation>
    <scope>NUCLEOTIDE SEQUENCE</scope>
</reference>
<dbReference type="AlphaFoldDB" id="A0A8J2Q7Z6"/>
<evidence type="ECO:0000256" key="2">
    <source>
        <dbReference type="ARBA" id="ARBA00022692"/>
    </source>
</evidence>
<evidence type="ECO:0000313" key="8">
    <source>
        <dbReference type="Proteomes" id="UP000789524"/>
    </source>
</evidence>
<keyword evidence="8" id="KW-1185">Reference proteome</keyword>
<feature type="transmembrane region" description="Helical" evidence="5">
    <location>
        <begin position="246"/>
        <end position="266"/>
    </location>
</feature>
<evidence type="ECO:0000256" key="3">
    <source>
        <dbReference type="ARBA" id="ARBA00022989"/>
    </source>
</evidence>
<feature type="transmembrane region" description="Helical" evidence="5">
    <location>
        <begin position="318"/>
        <end position="336"/>
    </location>
</feature>
<feature type="domain" description="Amino acid transporter transmembrane" evidence="6">
    <location>
        <begin position="118"/>
        <end position="523"/>
    </location>
</feature>
<keyword evidence="2 5" id="KW-0812">Transmembrane</keyword>
<feature type="transmembrane region" description="Helical" evidence="5">
    <location>
        <begin position="393"/>
        <end position="418"/>
    </location>
</feature>
<evidence type="ECO:0000256" key="5">
    <source>
        <dbReference type="SAM" id="Phobius"/>
    </source>
</evidence>
<sequence>MTNNYLENKILKQFKKSIKIISKNKKKVVMHKDCSLLEHNDLRRLEENQEAEEWARRQSGPMVNPSFEPDDFLPQSLSPVKDEKKRPGDKGIFLVNMKEKNLQEVEEYEPYDNRVVDHPTTNTETLLHLLKGSLGTGILAMPHAFAKSGYVVGTIGTFVIGVLCTYCIHVLMDSCYALCKRRKVPSLTYTAAAEAALLEGPDWCKVCAPYAAHVVNAFLLIYQIGTCCVYVVFVSENIQYVMTNQFGISVTVFEVMLWILIPLILINWVRDLKYLAPFSAIANAVTIVSFGIILYYIFRETPTIEGKVPAGKISDFPLFFGTVLFALEAIGVILPLENEMKTPKDFVGKFGVLNRAMISIIILYVGMGMFGYLQYGNEAAGSITLNLPSKTEVLASVVQCLLAFAIFITHGLACYVAIDILWNEYIGNLLLNSSRRFIWEYILRTVIVLVTFGIAAAVPELDLFISLFGALCLSALGLAFPALIQTCTYWYYVSDSERIRMIIKNSIVVVFGALGLVVGTWTSLEGIINKFSAHAPVLNATDSILNETSLLP</sequence>
<proteinExistence type="predicted"/>
<evidence type="ECO:0000256" key="4">
    <source>
        <dbReference type="ARBA" id="ARBA00023136"/>
    </source>
</evidence>
<dbReference type="GO" id="GO:0015179">
    <property type="term" value="F:L-amino acid transmembrane transporter activity"/>
    <property type="evidence" value="ECO:0007669"/>
    <property type="project" value="TreeGrafter"/>
</dbReference>
<dbReference type="PANTHER" id="PTHR22950:SF680">
    <property type="entry name" value="PROTON-COUPLED AMINO ACID TRANSPORTER 4-LIKE PROTEIN"/>
    <property type="match status" value="1"/>
</dbReference>